<protein>
    <recommendedName>
        <fullName evidence="9">SH3 domain-containing protein</fullName>
    </recommendedName>
</protein>
<dbReference type="SUPFAM" id="SSF50044">
    <property type="entry name" value="SH3-domain"/>
    <property type="match status" value="1"/>
</dbReference>
<feature type="region of interest" description="Disordered" evidence="4">
    <location>
        <begin position="550"/>
        <end position="853"/>
    </location>
</feature>
<evidence type="ECO:0000313" key="7">
    <source>
        <dbReference type="EMBL" id="EGD76276.1"/>
    </source>
</evidence>
<organism evidence="8">
    <name type="scientific">Salpingoeca rosetta (strain ATCC 50818 / BSB-021)</name>
    <dbReference type="NCBI Taxonomy" id="946362"/>
    <lineage>
        <taxon>Eukaryota</taxon>
        <taxon>Choanoflagellata</taxon>
        <taxon>Craspedida</taxon>
        <taxon>Salpingoecidae</taxon>
        <taxon>Salpingoeca</taxon>
    </lineage>
</organism>
<dbReference type="InterPro" id="IPR001452">
    <property type="entry name" value="SH3_domain"/>
</dbReference>
<dbReference type="Gene3D" id="1.20.1270.60">
    <property type="entry name" value="Arfaptin homology (AH) domain/BAR domain"/>
    <property type="match status" value="1"/>
</dbReference>
<dbReference type="GeneID" id="16079046"/>
<dbReference type="SMART" id="SM00228">
    <property type="entry name" value="PDZ"/>
    <property type="match status" value="1"/>
</dbReference>
<dbReference type="RefSeq" id="XP_004998451.1">
    <property type="nucleotide sequence ID" value="XM_004998394.1"/>
</dbReference>
<dbReference type="EMBL" id="GL832956">
    <property type="protein sequence ID" value="EGD76276.1"/>
    <property type="molecule type" value="Genomic_DNA"/>
</dbReference>
<name>F2TY17_SALR5</name>
<feature type="coiled-coil region" evidence="3">
    <location>
        <begin position="391"/>
        <end position="456"/>
    </location>
</feature>
<dbReference type="PROSITE" id="PS50106">
    <property type="entry name" value="PDZ"/>
    <property type="match status" value="1"/>
</dbReference>
<evidence type="ECO:0000256" key="2">
    <source>
        <dbReference type="PROSITE-ProRule" id="PRU00192"/>
    </source>
</evidence>
<dbReference type="Gene3D" id="2.30.30.40">
    <property type="entry name" value="SH3 Domains"/>
    <property type="match status" value="1"/>
</dbReference>
<dbReference type="PROSITE" id="PS50002">
    <property type="entry name" value="SH3"/>
    <property type="match status" value="1"/>
</dbReference>
<feature type="compositionally biased region" description="Pro residues" evidence="4">
    <location>
        <begin position="737"/>
        <end position="760"/>
    </location>
</feature>
<dbReference type="SMART" id="SM00326">
    <property type="entry name" value="SH3"/>
    <property type="match status" value="1"/>
</dbReference>
<dbReference type="Pfam" id="PF00611">
    <property type="entry name" value="FCH"/>
    <property type="match status" value="1"/>
</dbReference>
<dbReference type="PANTHER" id="PTHR15735:SF21">
    <property type="entry name" value="PROTEIN NERVOUS WRECK"/>
    <property type="match status" value="1"/>
</dbReference>
<dbReference type="OrthoDB" id="10037838at2759"/>
<feature type="compositionally biased region" description="Basic residues" evidence="4">
    <location>
        <begin position="819"/>
        <end position="828"/>
    </location>
</feature>
<evidence type="ECO:0000259" key="5">
    <source>
        <dbReference type="PROSITE" id="PS50002"/>
    </source>
</evidence>
<feature type="compositionally biased region" description="Pro residues" evidence="4">
    <location>
        <begin position="603"/>
        <end position="633"/>
    </location>
</feature>
<dbReference type="Pfam" id="PF00018">
    <property type="entry name" value="SH3_1"/>
    <property type="match status" value="1"/>
</dbReference>
<dbReference type="SUPFAM" id="SSF50156">
    <property type="entry name" value="PDZ domain-like"/>
    <property type="match status" value="1"/>
</dbReference>
<evidence type="ECO:0000256" key="3">
    <source>
        <dbReference type="SAM" id="Coils"/>
    </source>
</evidence>
<dbReference type="InterPro" id="IPR001478">
    <property type="entry name" value="PDZ"/>
</dbReference>
<feature type="compositionally biased region" description="Pro residues" evidence="4">
    <location>
        <begin position="700"/>
        <end position="729"/>
    </location>
</feature>
<dbReference type="AlphaFoldDB" id="F2TY17"/>
<proteinExistence type="predicted"/>
<feature type="compositionally biased region" description="Polar residues" evidence="4">
    <location>
        <begin position="1"/>
        <end position="18"/>
    </location>
</feature>
<feature type="compositionally biased region" description="Low complexity" evidence="4">
    <location>
        <begin position="690"/>
        <end position="699"/>
    </location>
</feature>
<evidence type="ECO:0000259" key="6">
    <source>
        <dbReference type="PROSITE" id="PS50106"/>
    </source>
</evidence>
<accession>F2TY17</accession>
<dbReference type="PANTHER" id="PTHR15735">
    <property type="entry name" value="FCH AND DOUBLE SH3 DOMAINS PROTEIN"/>
    <property type="match status" value="1"/>
</dbReference>
<evidence type="ECO:0008006" key="9">
    <source>
        <dbReference type="Google" id="ProtNLM"/>
    </source>
</evidence>
<feature type="domain" description="PDZ" evidence="6">
    <location>
        <begin position="951"/>
        <end position="995"/>
    </location>
</feature>
<evidence type="ECO:0000313" key="8">
    <source>
        <dbReference type="Proteomes" id="UP000007799"/>
    </source>
</evidence>
<dbReference type="Pfam" id="PF17820">
    <property type="entry name" value="PDZ_6"/>
    <property type="match status" value="1"/>
</dbReference>
<dbReference type="InterPro" id="IPR036034">
    <property type="entry name" value="PDZ_sf"/>
</dbReference>
<dbReference type="InterPro" id="IPR041489">
    <property type="entry name" value="PDZ_6"/>
</dbReference>
<keyword evidence="1 2" id="KW-0728">SH3 domain</keyword>
<dbReference type="Proteomes" id="UP000007799">
    <property type="component" value="Unassembled WGS sequence"/>
</dbReference>
<dbReference type="InterPro" id="IPR036028">
    <property type="entry name" value="SH3-like_dom_sf"/>
</dbReference>
<dbReference type="InterPro" id="IPR027267">
    <property type="entry name" value="AH/BAR_dom_sf"/>
</dbReference>
<gene>
    <name evidence="7" type="ORF">PTSG_00978</name>
</gene>
<keyword evidence="8" id="KW-1185">Reference proteome</keyword>
<feature type="domain" description="SH3" evidence="5">
    <location>
        <begin position="859"/>
        <end position="919"/>
    </location>
</feature>
<sequence length="1030" mass="113936">MTTEAPSATSSRGSNRLSDTSKRASDLPSSTTFSHNIGLQSLFTAVAYNDGKTSLMSDFTQRSDNPVPLELRIEFSLLHLFKAQQSRTKPSAGVQILNEQLKRIEERHRAETTMYEEMQEYLKQRSRLEYEHAQNLTKLTQQFHQRAKFPDWTFKEGHEKILAMDLYRMLLEKDVENALIQQRAAEKVFKMAGEQMEARLEDKRSMDRCAVRVLGALQEELCSLDAAVTKAKKMYDGSMKELESFQKKKSAKKKPDYPAKLRALESKARSLKMEYLLELASANARYLKFRDHQMPEVFDTINQQTMEWLKVFLKAIVNTQLQPAHVQIESGTLLQERTDMLDVEFERRNFMHANRKDFPGRHLFQMVPYSPDDDPNLEVSNKSKLILTQTRNLLRHHVDTMTKELEKKEEQVESLLQLYQHYAKAGAVLDKTQNQAETMKQKMEQVYAEIEALADHRSSLQSKINFITQSGVDEIEDLTLINQSQGSGVIDITEAQEREAERRRHFLEKTTSSLAIEQDVSSAQVERVRSQAKVAADDLVSVAGDDVAASHSWSSDTSEPPSPSTARKQSRFSNMLGLRRNKREQNAQKTKSGTKLRESDEAAPPPPPGPPPPPTPASNTTAPPPPPPPPPPGGMLQATSNSNESADDDDDDDGDDAPSPFLASSPLLKRLRSKPAEATSTPPPPPAPAAKPTTPTTTAAPPPPPPPPPPAPMASMPGPPPPPPPPPGPLDTANTAAPPPPPAMPPAPSIPVPPPPPPPATMETNTAADTIPSPITPPPPPSAFGAGDENPLANEEFFPPPPPPMSPPQRQDETDVVVRRRGAKTRKRSSFEDVRQSLRAPPPPPPPEDEPAILPPREALIPLYRANYDYEPAQQDDLGLRAKEILFILVVREDGWSLGMSLHGKVGFLPSSYVEEIKEPEKYPCEKARLVHVPREYVLKDMKVTAGSPAILSKIKPGSIAERCGLRNGDIVIEVNSKPSATKSADSVKKLLKAAVGEHVAFCVLNQNGLLQSAEALNRRSKRPSNVNMV</sequence>
<dbReference type="InterPro" id="IPR001060">
    <property type="entry name" value="FCH_dom"/>
</dbReference>
<feature type="compositionally biased region" description="Acidic residues" evidence="4">
    <location>
        <begin position="645"/>
        <end position="656"/>
    </location>
</feature>
<reference evidence="7" key="1">
    <citation type="submission" date="2009-08" db="EMBL/GenBank/DDBJ databases">
        <title>Annotation of Salpingoeca rosetta.</title>
        <authorList>
            <consortium name="The Broad Institute Genome Sequencing Platform"/>
            <person name="Russ C."/>
            <person name="Cuomo C."/>
            <person name="Burger G."/>
            <person name="Gray M.W."/>
            <person name="Holland P.W.H."/>
            <person name="King N."/>
            <person name="Lang F.B.F."/>
            <person name="Roger A.J."/>
            <person name="Ruiz-Trillo I."/>
            <person name="Young S.K."/>
            <person name="Zeng Q."/>
            <person name="Gargeya S."/>
            <person name="Alvarado L."/>
            <person name="Berlin A."/>
            <person name="Chapman S.B."/>
            <person name="Chen Z."/>
            <person name="Freedman E."/>
            <person name="Gellesch M."/>
            <person name="Goldberg J."/>
            <person name="Griggs A."/>
            <person name="Gujja S."/>
            <person name="Heilman E."/>
            <person name="Heiman D."/>
            <person name="Howarth C."/>
            <person name="Mehta T."/>
            <person name="Neiman D."/>
            <person name="Pearson M."/>
            <person name="Roberts A."/>
            <person name="Saif S."/>
            <person name="Shea T."/>
            <person name="Shenoy N."/>
            <person name="Sisk P."/>
            <person name="Stolte C."/>
            <person name="Sykes S."/>
            <person name="White J."/>
            <person name="Yandava C."/>
            <person name="Haas B."/>
            <person name="Nusbaum C."/>
            <person name="Birren B."/>
        </authorList>
    </citation>
    <scope>NUCLEOTIDE SEQUENCE [LARGE SCALE GENOMIC DNA]</scope>
    <source>
        <strain evidence="7">ATCC 50818</strain>
    </source>
</reference>
<dbReference type="STRING" id="946362.F2TY17"/>
<dbReference type="eggNOG" id="KOG3565">
    <property type="taxonomic scope" value="Eukaryota"/>
</dbReference>
<dbReference type="GO" id="GO:0030833">
    <property type="term" value="P:regulation of actin filament polymerization"/>
    <property type="evidence" value="ECO:0007669"/>
    <property type="project" value="TreeGrafter"/>
</dbReference>
<dbReference type="Gene3D" id="2.30.42.10">
    <property type="match status" value="1"/>
</dbReference>
<dbReference type="InParanoid" id="F2TY17"/>
<feature type="compositionally biased region" description="Low complexity" evidence="4">
    <location>
        <begin position="550"/>
        <end position="559"/>
    </location>
</feature>
<dbReference type="KEGG" id="sre:PTSG_00978"/>
<keyword evidence="3" id="KW-0175">Coiled coil</keyword>
<feature type="compositionally biased region" description="Pro residues" evidence="4">
    <location>
        <begin position="798"/>
        <end position="807"/>
    </location>
</feature>
<evidence type="ECO:0000256" key="1">
    <source>
        <dbReference type="ARBA" id="ARBA00022443"/>
    </source>
</evidence>
<dbReference type="OMA" id="TMETNTA"/>
<evidence type="ECO:0000256" key="4">
    <source>
        <dbReference type="SAM" id="MobiDB-lite"/>
    </source>
</evidence>
<dbReference type="SUPFAM" id="SSF103657">
    <property type="entry name" value="BAR/IMD domain-like"/>
    <property type="match status" value="1"/>
</dbReference>
<feature type="region of interest" description="Disordered" evidence="4">
    <location>
        <begin position="1"/>
        <end position="31"/>
    </location>
</feature>